<proteinExistence type="predicted"/>
<feature type="compositionally biased region" description="Basic and acidic residues" evidence="1">
    <location>
        <begin position="11"/>
        <end position="22"/>
    </location>
</feature>
<name>A0A4Y7SME7_COPMI</name>
<dbReference type="Proteomes" id="UP000298030">
    <property type="component" value="Unassembled WGS sequence"/>
</dbReference>
<sequence>MMEPRTITGERSGEEGYRGGRGEEEFVRAVDVEKGSEMELDRLQLGRDGRGDKRRIWRGSVFMGIPVLERHHARSTCPPASARTRIRRASIRAIPRRHWPLLDVELSLAWDPNWNFGVTTTGPSAVCVGANDDGDSDEKRVGTKGDGTALGRGESKCGERDGHETAEVSHGLEPDKFSLSAREQHRPAAPLVQKSSAPWTSGPVEKPIKKEMLPNRIADWVKYLKGVE</sequence>
<comment type="caution">
    <text evidence="2">The sequence shown here is derived from an EMBL/GenBank/DDBJ whole genome shotgun (WGS) entry which is preliminary data.</text>
</comment>
<feature type="compositionally biased region" description="Basic and acidic residues" evidence="1">
    <location>
        <begin position="153"/>
        <end position="186"/>
    </location>
</feature>
<accession>A0A4Y7SME7</accession>
<evidence type="ECO:0000256" key="1">
    <source>
        <dbReference type="SAM" id="MobiDB-lite"/>
    </source>
</evidence>
<keyword evidence="3" id="KW-1185">Reference proteome</keyword>
<feature type="region of interest" description="Disordered" evidence="1">
    <location>
        <begin position="131"/>
        <end position="206"/>
    </location>
</feature>
<protein>
    <submittedName>
        <fullName evidence="2">Uncharacterized protein</fullName>
    </submittedName>
</protein>
<feature type="region of interest" description="Disordered" evidence="1">
    <location>
        <begin position="1"/>
        <end position="22"/>
    </location>
</feature>
<organism evidence="2 3">
    <name type="scientific">Coprinellus micaceus</name>
    <name type="common">Glistening ink-cap mushroom</name>
    <name type="synonym">Coprinus micaceus</name>
    <dbReference type="NCBI Taxonomy" id="71717"/>
    <lineage>
        <taxon>Eukaryota</taxon>
        <taxon>Fungi</taxon>
        <taxon>Dikarya</taxon>
        <taxon>Basidiomycota</taxon>
        <taxon>Agaricomycotina</taxon>
        <taxon>Agaricomycetes</taxon>
        <taxon>Agaricomycetidae</taxon>
        <taxon>Agaricales</taxon>
        <taxon>Agaricineae</taxon>
        <taxon>Psathyrellaceae</taxon>
        <taxon>Coprinellus</taxon>
    </lineage>
</organism>
<reference evidence="2 3" key="1">
    <citation type="journal article" date="2019" name="Nat. Ecol. Evol.">
        <title>Megaphylogeny resolves global patterns of mushroom evolution.</title>
        <authorList>
            <person name="Varga T."/>
            <person name="Krizsan K."/>
            <person name="Foldi C."/>
            <person name="Dima B."/>
            <person name="Sanchez-Garcia M."/>
            <person name="Sanchez-Ramirez S."/>
            <person name="Szollosi G.J."/>
            <person name="Szarkandi J.G."/>
            <person name="Papp V."/>
            <person name="Albert L."/>
            <person name="Andreopoulos W."/>
            <person name="Angelini C."/>
            <person name="Antonin V."/>
            <person name="Barry K.W."/>
            <person name="Bougher N.L."/>
            <person name="Buchanan P."/>
            <person name="Buyck B."/>
            <person name="Bense V."/>
            <person name="Catcheside P."/>
            <person name="Chovatia M."/>
            <person name="Cooper J."/>
            <person name="Damon W."/>
            <person name="Desjardin D."/>
            <person name="Finy P."/>
            <person name="Geml J."/>
            <person name="Haridas S."/>
            <person name="Hughes K."/>
            <person name="Justo A."/>
            <person name="Karasinski D."/>
            <person name="Kautmanova I."/>
            <person name="Kiss B."/>
            <person name="Kocsube S."/>
            <person name="Kotiranta H."/>
            <person name="LaButti K.M."/>
            <person name="Lechner B.E."/>
            <person name="Liimatainen K."/>
            <person name="Lipzen A."/>
            <person name="Lukacs Z."/>
            <person name="Mihaltcheva S."/>
            <person name="Morgado L.N."/>
            <person name="Niskanen T."/>
            <person name="Noordeloos M.E."/>
            <person name="Ohm R.A."/>
            <person name="Ortiz-Santana B."/>
            <person name="Ovrebo C."/>
            <person name="Racz N."/>
            <person name="Riley R."/>
            <person name="Savchenko A."/>
            <person name="Shiryaev A."/>
            <person name="Soop K."/>
            <person name="Spirin V."/>
            <person name="Szebenyi C."/>
            <person name="Tomsovsky M."/>
            <person name="Tulloss R.E."/>
            <person name="Uehling J."/>
            <person name="Grigoriev I.V."/>
            <person name="Vagvolgyi C."/>
            <person name="Papp T."/>
            <person name="Martin F.M."/>
            <person name="Miettinen O."/>
            <person name="Hibbett D.S."/>
            <person name="Nagy L.G."/>
        </authorList>
    </citation>
    <scope>NUCLEOTIDE SEQUENCE [LARGE SCALE GENOMIC DNA]</scope>
    <source>
        <strain evidence="2 3">FP101781</strain>
    </source>
</reference>
<dbReference type="EMBL" id="QPFP01000085">
    <property type="protein sequence ID" value="TEB22818.1"/>
    <property type="molecule type" value="Genomic_DNA"/>
</dbReference>
<evidence type="ECO:0000313" key="2">
    <source>
        <dbReference type="EMBL" id="TEB22818.1"/>
    </source>
</evidence>
<gene>
    <name evidence="2" type="ORF">FA13DRAFT_1715774</name>
</gene>
<evidence type="ECO:0000313" key="3">
    <source>
        <dbReference type="Proteomes" id="UP000298030"/>
    </source>
</evidence>
<dbReference type="AlphaFoldDB" id="A0A4Y7SME7"/>